<dbReference type="eggNOG" id="COG5550">
    <property type="taxonomic scope" value="Bacteria"/>
</dbReference>
<dbReference type="InterPro" id="IPR021109">
    <property type="entry name" value="Peptidase_aspartic_dom_sf"/>
</dbReference>
<accession>K9UM47</accession>
<dbReference type="Proteomes" id="UP000010366">
    <property type="component" value="Chromosome"/>
</dbReference>
<dbReference type="AlphaFoldDB" id="K9UM47"/>
<dbReference type="GO" id="GO:0006508">
    <property type="term" value="P:proteolysis"/>
    <property type="evidence" value="ECO:0007669"/>
    <property type="project" value="UniProtKB-KW"/>
</dbReference>
<dbReference type="GO" id="GO:0008233">
    <property type="term" value="F:peptidase activity"/>
    <property type="evidence" value="ECO:0007669"/>
    <property type="project" value="UniProtKB-KW"/>
</dbReference>
<dbReference type="InterPro" id="IPR022274">
    <property type="entry name" value="Peptidase_asp_AF0612"/>
</dbReference>
<dbReference type="RefSeq" id="WP_015162271.1">
    <property type="nucleotide sequence ID" value="NC_019697.1"/>
</dbReference>
<keyword evidence="2" id="KW-1185">Reference proteome</keyword>
<evidence type="ECO:0000313" key="1">
    <source>
        <dbReference type="EMBL" id="AFY96187.1"/>
    </source>
</evidence>
<keyword evidence="1" id="KW-0645">Protease</keyword>
<evidence type="ECO:0000313" key="2">
    <source>
        <dbReference type="Proteomes" id="UP000010366"/>
    </source>
</evidence>
<dbReference type="EMBL" id="CP003600">
    <property type="protein sequence ID" value="AFY96187.1"/>
    <property type="molecule type" value="Genomic_DNA"/>
</dbReference>
<keyword evidence="1" id="KW-0378">Hydrolase</keyword>
<dbReference type="NCBIfam" id="TIGR03698">
    <property type="entry name" value="clan_AA_DTGF"/>
    <property type="match status" value="1"/>
</dbReference>
<dbReference type="Gene3D" id="2.40.70.10">
    <property type="entry name" value="Acid Proteases"/>
    <property type="match status" value="1"/>
</dbReference>
<dbReference type="OrthoDB" id="573359at2"/>
<protein>
    <submittedName>
        <fullName evidence="1">Clan AA aspartic protease, AF_0612 family</fullName>
    </submittedName>
</protein>
<gene>
    <name evidence="1" type="ORF">Cha6605_5300</name>
</gene>
<sequence>MIQGKVINGRPSVQVVFLLPGQPNFGIDFVVDTGFNDYLTLPPQAISAMNLPLYSSVAVRLADNSESLLPIHIATILWDGEEKLVPVLATGLKPLLGTSLLQGFRLEIDFDVNGVVSIYKI</sequence>
<dbReference type="KEGG" id="cmp:Cha6605_5300"/>
<name>K9UM47_CHAP6</name>
<proteinExistence type="predicted"/>
<dbReference type="HOGENOM" id="CLU_149987_1_0_3"/>
<reference evidence="1 2" key="1">
    <citation type="submission" date="2012-05" db="EMBL/GenBank/DDBJ databases">
        <title>Finished chromosome of genome of Chamaesiphon sp. PCC 6605.</title>
        <authorList>
            <consortium name="US DOE Joint Genome Institute"/>
            <person name="Gugger M."/>
            <person name="Coursin T."/>
            <person name="Rippka R."/>
            <person name="Tandeau De Marsac N."/>
            <person name="Huntemann M."/>
            <person name="Wei C.-L."/>
            <person name="Han J."/>
            <person name="Detter J.C."/>
            <person name="Han C."/>
            <person name="Tapia R."/>
            <person name="Chen A."/>
            <person name="Kyrpides N."/>
            <person name="Mavromatis K."/>
            <person name="Markowitz V."/>
            <person name="Szeto E."/>
            <person name="Ivanova N."/>
            <person name="Pagani I."/>
            <person name="Pati A."/>
            <person name="Goodwin L."/>
            <person name="Nordberg H.P."/>
            <person name="Cantor M.N."/>
            <person name="Hua S.X."/>
            <person name="Woyke T."/>
            <person name="Kerfeld C.A."/>
        </authorList>
    </citation>
    <scope>NUCLEOTIDE SEQUENCE [LARGE SCALE GENOMIC DNA]</scope>
    <source>
        <strain evidence="2">ATCC 27169 / PCC 6605</strain>
    </source>
</reference>
<organism evidence="1 2">
    <name type="scientific">Chamaesiphon minutus (strain ATCC 27169 / PCC 6605)</name>
    <dbReference type="NCBI Taxonomy" id="1173020"/>
    <lineage>
        <taxon>Bacteria</taxon>
        <taxon>Bacillati</taxon>
        <taxon>Cyanobacteriota</taxon>
        <taxon>Cyanophyceae</taxon>
        <taxon>Gomontiellales</taxon>
        <taxon>Chamaesiphonaceae</taxon>
        <taxon>Chamaesiphon</taxon>
    </lineage>
</organism>
<dbReference type="STRING" id="1173020.Cha6605_5300"/>